<keyword evidence="4" id="KW-0238">DNA-binding</keyword>
<evidence type="ECO:0000256" key="5">
    <source>
        <dbReference type="ARBA" id="ARBA00023163"/>
    </source>
</evidence>
<gene>
    <name evidence="7" type="ORF">DES39_1614</name>
</gene>
<dbReference type="InterPro" id="IPR015424">
    <property type="entry name" value="PyrdxlP-dep_Trfase"/>
</dbReference>
<dbReference type="Gene3D" id="1.10.10.10">
    <property type="entry name" value="Winged helix-like DNA-binding domain superfamily/Winged helix DNA-binding domain"/>
    <property type="match status" value="1"/>
</dbReference>
<dbReference type="Pfam" id="PF00155">
    <property type="entry name" value="Aminotran_1_2"/>
    <property type="match status" value="1"/>
</dbReference>
<dbReference type="Gene3D" id="3.40.640.10">
    <property type="entry name" value="Type I PLP-dependent aspartate aminotransferase-like (Major domain)"/>
    <property type="match status" value="1"/>
</dbReference>
<dbReference type="SUPFAM" id="SSF46785">
    <property type="entry name" value="Winged helix' DNA-binding domain"/>
    <property type="match status" value="1"/>
</dbReference>
<dbReference type="SUPFAM" id="SSF53383">
    <property type="entry name" value="PLP-dependent transferases"/>
    <property type="match status" value="1"/>
</dbReference>
<dbReference type="PRINTS" id="PR00035">
    <property type="entry name" value="HTHGNTR"/>
</dbReference>
<evidence type="ECO:0000256" key="1">
    <source>
        <dbReference type="ARBA" id="ARBA00005384"/>
    </source>
</evidence>
<dbReference type="PANTHER" id="PTHR46577">
    <property type="entry name" value="HTH-TYPE TRANSCRIPTIONAL REGULATORY PROTEIN GABR"/>
    <property type="match status" value="1"/>
</dbReference>
<protein>
    <submittedName>
        <fullName evidence="7">GntR family transcriptional regulator</fullName>
    </submittedName>
</protein>
<comment type="caution">
    <text evidence="7">The sequence shown here is derived from an EMBL/GenBank/DDBJ whole genome shotgun (WGS) entry which is preliminary data.</text>
</comment>
<dbReference type="PANTHER" id="PTHR46577:SF1">
    <property type="entry name" value="HTH-TYPE TRANSCRIPTIONAL REGULATORY PROTEIN GABR"/>
    <property type="match status" value="1"/>
</dbReference>
<sequence length="469" mass="53758">MWQKEQLKRFNGTLYKKLIGLVEYYIEQGVLVFGERLPSERQLAEQLDINRSTVVRALDELTERKVLIRKMGSGTFVNPQKWGLQAYPSINWHLPAHFQRRISLYQQKVQQLRQQSLLKSDNICDLANGDLPAALIPKLSLPAMSNQELIYQEKHSEELQLGLPSLKKYIAQYMQQQFDMTVAIDEILITSGIQQALFLITQGLLKPGDAIGIESPSYFYSLPLFQAAGVRIYGIKMDQEGIIVDELKVLQQTHPLKLIFLNPVFQNPTGIVMSSARKAAVFAFCQQAGIGIVEDDAYSALSFNRGVDCSPIKKIDDSNQVLYLGSLSKYLGRSIRVGWMIAPQNIIHRLAEIRQYIDSGLSIVPQLLAEDYLKNHYQYHQRYLREQLQDKRDSVIHWLKQHNPHFDYYIKAQGGMHLYLQTKVKNIKQEDELLNRWLSKGVTVSKGDVFGDSLGFIRLSYGHFIQNLV</sequence>
<dbReference type="PROSITE" id="PS50949">
    <property type="entry name" value="HTH_GNTR"/>
    <property type="match status" value="1"/>
</dbReference>
<dbReference type="Gene3D" id="3.90.1150.10">
    <property type="entry name" value="Aspartate Aminotransferase, domain 1"/>
    <property type="match status" value="1"/>
</dbReference>
<name>A0A495RCG1_9GAMM</name>
<dbReference type="EMBL" id="RBWY01000003">
    <property type="protein sequence ID" value="RKS85105.1"/>
    <property type="molecule type" value="Genomic_DNA"/>
</dbReference>
<dbReference type="RefSeq" id="WP_121145264.1">
    <property type="nucleotide sequence ID" value="NZ_RBWY01000003.1"/>
</dbReference>
<evidence type="ECO:0000256" key="4">
    <source>
        <dbReference type="ARBA" id="ARBA00023125"/>
    </source>
</evidence>
<dbReference type="OrthoDB" id="9804020at2"/>
<organism evidence="7 8">
    <name type="scientific">Orbus hercynius</name>
    <dbReference type="NCBI Taxonomy" id="593135"/>
    <lineage>
        <taxon>Bacteria</taxon>
        <taxon>Pseudomonadati</taxon>
        <taxon>Pseudomonadota</taxon>
        <taxon>Gammaproteobacteria</taxon>
        <taxon>Orbales</taxon>
        <taxon>Orbaceae</taxon>
        <taxon>Orbus</taxon>
    </lineage>
</organism>
<dbReference type="SMART" id="SM00345">
    <property type="entry name" value="HTH_GNTR"/>
    <property type="match status" value="1"/>
</dbReference>
<dbReference type="Pfam" id="PF00392">
    <property type="entry name" value="GntR"/>
    <property type="match status" value="1"/>
</dbReference>
<accession>A0A495RCG1</accession>
<dbReference type="CDD" id="cd07377">
    <property type="entry name" value="WHTH_GntR"/>
    <property type="match status" value="1"/>
</dbReference>
<evidence type="ECO:0000313" key="7">
    <source>
        <dbReference type="EMBL" id="RKS85105.1"/>
    </source>
</evidence>
<dbReference type="GO" id="GO:0003700">
    <property type="term" value="F:DNA-binding transcription factor activity"/>
    <property type="evidence" value="ECO:0007669"/>
    <property type="project" value="InterPro"/>
</dbReference>
<proteinExistence type="inferred from homology"/>
<evidence type="ECO:0000256" key="3">
    <source>
        <dbReference type="ARBA" id="ARBA00023015"/>
    </source>
</evidence>
<dbReference type="InterPro" id="IPR000524">
    <property type="entry name" value="Tscrpt_reg_HTH_GntR"/>
</dbReference>
<dbReference type="GO" id="GO:0030170">
    <property type="term" value="F:pyridoxal phosphate binding"/>
    <property type="evidence" value="ECO:0007669"/>
    <property type="project" value="InterPro"/>
</dbReference>
<dbReference type="GO" id="GO:0003677">
    <property type="term" value="F:DNA binding"/>
    <property type="evidence" value="ECO:0007669"/>
    <property type="project" value="UniProtKB-KW"/>
</dbReference>
<dbReference type="InterPro" id="IPR036390">
    <property type="entry name" value="WH_DNA-bd_sf"/>
</dbReference>
<reference evidence="7 8" key="1">
    <citation type="submission" date="2018-10" db="EMBL/GenBank/DDBJ databases">
        <title>Genomic Encyclopedia of Type Strains, Phase IV (KMG-IV): sequencing the most valuable type-strain genomes for metagenomic binning, comparative biology and taxonomic classification.</title>
        <authorList>
            <person name="Goeker M."/>
        </authorList>
    </citation>
    <scope>NUCLEOTIDE SEQUENCE [LARGE SCALE GENOMIC DNA]</scope>
    <source>
        <strain evidence="7 8">DSM 22228</strain>
    </source>
</reference>
<keyword evidence="2" id="KW-0663">Pyridoxal phosphate</keyword>
<dbReference type="InterPro" id="IPR015421">
    <property type="entry name" value="PyrdxlP-dep_Trfase_major"/>
</dbReference>
<dbReference type="InterPro" id="IPR004839">
    <property type="entry name" value="Aminotransferase_I/II_large"/>
</dbReference>
<evidence type="ECO:0000313" key="8">
    <source>
        <dbReference type="Proteomes" id="UP000278542"/>
    </source>
</evidence>
<dbReference type="AlphaFoldDB" id="A0A495RCG1"/>
<dbReference type="InterPro" id="IPR036388">
    <property type="entry name" value="WH-like_DNA-bd_sf"/>
</dbReference>
<keyword evidence="5" id="KW-0804">Transcription</keyword>
<dbReference type="InterPro" id="IPR051446">
    <property type="entry name" value="HTH_trans_reg/aminotransferase"/>
</dbReference>
<comment type="similarity">
    <text evidence="1">In the C-terminal section; belongs to the class-I pyridoxal-phosphate-dependent aminotransferase family.</text>
</comment>
<dbReference type="Proteomes" id="UP000278542">
    <property type="component" value="Unassembled WGS sequence"/>
</dbReference>
<evidence type="ECO:0000259" key="6">
    <source>
        <dbReference type="PROSITE" id="PS50949"/>
    </source>
</evidence>
<keyword evidence="8" id="KW-1185">Reference proteome</keyword>
<feature type="domain" description="HTH gntR-type" evidence="6">
    <location>
        <begin position="12"/>
        <end position="80"/>
    </location>
</feature>
<evidence type="ECO:0000256" key="2">
    <source>
        <dbReference type="ARBA" id="ARBA00022898"/>
    </source>
</evidence>
<keyword evidence="3" id="KW-0805">Transcription regulation</keyword>
<dbReference type="CDD" id="cd00609">
    <property type="entry name" value="AAT_like"/>
    <property type="match status" value="1"/>
</dbReference>
<dbReference type="InterPro" id="IPR015422">
    <property type="entry name" value="PyrdxlP-dep_Trfase_small"/>
</dbReference>